<name>A0A0L8HW27_OCTBM</name>
<gene>
    <name evidence="1" type="ORF">OCBIM_22004544mg</name>
</gene>
<organism evidence="1">
    <name type="scientific">Octopus bimaculoides</name>
    <name type="common">California two-spotted octopus</name>
    <dbReference type="NCBI Taxonomy" id="37653"/>
    <lineage>
        <taxon>Eukaryota</taxon>
        <taxon>Metazoa</taxon>
        <taxon>Spiralia</taxon>
        <taxon>Lophotrochozoa</taxon>
        <taxon>Mollusca</taxon>
        <taxon>Cephalopoda</taxon>
        <taxon>Coleoidea</taxon>
        <taxon>Octopodiformes</taxon>
        <taxon>Octopoda</taxon>
        <taxon>Incirrata</taxon>
        <taxon>Octopodidae</taxon>
        <taxon>Octopus</taxon>
    </lineage>
</organism>
<protein>
    <submittedName>
        <fullName evidence="1">Uncharacterized protein</fullName>
    </submittedName>
</protein>
<accession>A0A0L8HW27</accession>
<reference evidence="1" key="1">
    <citation type="submission" date="2015-07" db="EMBL/GenBank/DDBJ databases">
        <title>MeaNS - Measles Nucleotide Surveillance Program.</title>
        <authorList>
            <person name="Tran T."/>
            <person name="Druce J."/>
        </authorList>
    </citation>
    <scope>NUCLEOTIDE SEQUENCE</scope>
    <source>
        <strain evidence="1">UCB-OBI-ISO-001</strain>
        <tissue evidence="1">Gonad</tissue>
    </source>
</reference>
<dbReference type="AlphaFoldDB" id="A0A0L8HW27"/>
<proteinExistence type="predicted"/>
<sequence length="51" mass="6033">MKIQSFQRAIDGVIWRCNSCSKTISIRKNTFFREMPLDSVYTISNNSRLYI</sequence>
<evidence type="ECO:0000313" key="1">
    <source>
        <dbReference type="EMBL" id="KOF93407.1"/>
    </source>
</evidence>
<dbReference type="EMBL" id="KQ417180">
    <property type="protein sequence ID" value="KOF93407.1"/>
    <property type="molecule type" value="Genomic_DNA"/>
</dbReference>